<reference evidence="1 2" key="1">
    <citation type="submission" date="2023-03" db="EMBL/GenBank/DDBJ databases">
        <title>High recombination rates correlate with genetic variation in Cardiocondyla obscurior ants.</title>
        <authorList>
            <person name="Errbii M."/>
        </authorList>
    </citation>
    <scope>NUCLEOTIDE SEQUENCE [LARGE SCALE GENOMIC DNA]</scope>
    <source>
        <strain evidence="1">Alpha-2009</strain>
        <tissue evidence="1">Whole body</tissue>
    </source>
</reference>
<dbReference type="Proteomes" id="UP001430953">
    <property type="component" value="Unassembled WGS sequence"/>
</dbReference>
<organism evidence="1 2">
    <name type="scientific">Cardiocondyla obscurior</name>
    <dbReference type="NCBI Taxonomy" id="286306"/>
    <lineage>
        <taxon>Eukaryota</taxon>
        <taxon>Metazoa</taxon>
        <taxon>Ecdysozoa</taxon>
        <taxon>Arthropoda</taxon>
        <taxon>Hexapoda</taxon>
        <taxon>Insecta</taxon>
        <taxon>Pterygota</taxon>
        <taxon>Neoptera</taxon>
        <taxon>Endopterygota</taxon>
        <taxon>Hymenoptera</taxon>
        <taxon>Apocrita</taxon>
        <taxon>Aculeata</taxon>
        <taxon>Formicoidea</taxon>
        <taxon>Formicidae</taxon>
        <taxon>Myrmicinae</taxon>
        <taxon>Cardiocondyla</taxon>
    </lineage>
</organism>
<accession>A0AAW2F7E0</accession>
<proteinExistence type="predicted"/>
<name>A0AAW2F7E0_9HYME</name>
<gene>
    <name evidence="1" type="ORF">PUN28_013828</name>
</gene>
<sequence length="195" mass="22377">MRWLATSRREQSDCLVASDQSPRVDHVSKRAIDMPAGKSRDVWPATRQIVELNFCGRRMPGMEKGSHVLHMISSIGGFDTVGWIRHNEYTRRQITRVSFKLRKILPAPPLSELNRPVVVMVDTCRSQLPICYLYNKKYLNKHCYRVIKSLAILHTWARVNVFADTLLSISAKVPPGHNSVTTRYSYPLRSSRSNL</sequence>
<keyword evidence="2" id="KW-1185">Reference proteome</keyword>
<dbReference type="EMBL" id="JADYXP020000014">
    <property type="protein sequence ID" value="KAL0110474.1"/>
    <property type="molecule type" value="Genomic_DNA"/>
</dbReference>
<comment type="caution">
    <text evidence="1">The sequence shown here is derived from an EMBL/GenBank/DDBJ whole genome shotgun (WGS) entry which is preliminary data.</text>
</comment>
<dbReference type="AlphaFoldDB" id="A0AAW2F7E0"/>
<protein>
    <submittedName>
        <fullName evidence="1">Uncharacterized protein</fullName>
    </submittedName>
</protein>
<evidence type="ECO:0000313" key="2">
    <source>
        <dbReference type="Proteomes" id="UP001430953"/>
    </source>
</evidence>
<evidence type="ECO:0000313" key="1">
    <source>
        <dbReference type="EMBL" id="KAL0110474.1"/>
    </source>
</evidence>